<accession>A0ABY2ZDP3</accession>
<feature type="chain" id="PRO_5045621249" description="Collagen-like protein" evidence="2">
    <location>
        <begin position="26"/>
        <end position="97"/>
    </location>
</feature>
<evidence type="ECO:0000256" key="1">
    <source>
        <dbReference type="SAM" id="MobiDB-lite"/>
    </source>
</evidence>
<dbReference type="Proteomes" id="UP000316142">
    <property type="component" value="Unassembled WGS sequence"/>
</dbReference>
<comment type="caution">
    <text evidence="3">The sequence shown here is derived from an EMBL/GenBank/DDBJ whole genome shotgun (WGS) entry which is preliminary data.</text>
</comment>
<dbReference type="GeneID" id="93530938"/>
<sequence length="97" mass="9522">MKVRSLTINIVILSTILVSALNAQASNRHHHKHNDCSYLNGKDGGTTKSGDANGENGRQGVSGTPCINGGNGGNGGNTPDGNANGGNGAPGANGANG</sequence>
<dbReference type="EMBL" id="VHIZ01000037">
    <property type="protein sequence ID" value="TPV28762.1"/>
    <property type="molecule type" value="Genomic_DNA"/>
</dbReference>
<gene>
    <name evidence="3" type="ORF">FJW00_07340</name>
</gene>
<keyword evidence="2" id="KW-0732">Signal</keyword>
<name>A0ABY2ZDP3_9GAMM</name>
<keyword evidence="4" id="KW-1185">Reference proteome</keyword>
<protein>
    <recommendedName>
        <fullName evidence="5">Collagen-like protein</fullName>
    </recommendedName>
</protein>
<reference evidence="3 4" key="1">
    <citation type="submission" date="2019-06" db="EMBL/GenBank/DDBJ databases">
        <title>Taxogenomics and systematics of the genus Pantoea.</title>
        <authorList>
            <person name="Tambong J.T."/>
        </authorList>
    </citation>
    <scope>NUCLEOTIDE SEQUENCE [LARGE SCALE GENOMIC DNA]</scope>
    <source>
        <strain evidence="3 4">LMG 2558</strain>
    </source>
</reference>
<feature type="region of interest" description="Disordered" evidence="1">
    <location>
        <begin position="25"/>
        <end position="97"/>
    </location>
</feature>
<evidence type="ECO:0000313" key="4">
    <source>
        <dbReference type="Proteomes" id="UP000316142"/>
    </source>
</evidence>
<evidence type="ECO:0000313" key="3">
    <source>
        <dbReference type="EMBL" id="TPV28762.1"/>
    </source>
</evidence>
<feature type="compositionally biased region" description="Gly residues" evidence="1">
    <location>
        <begin position="69"/>
        <end position="97"/>
    </location>
</feature>
<dbReference type="RefSeq" id="WP_071987830.1">
    <property type="nucleotide sequence ID" value="NZ_CP110471.1"/>
</dbReference>
<evidence type="ECO:0000256" key="2">
    <source>
        <dbReference type="SAM" id="SignalP"/>
    </source>
</evidence>
<organism evidence="3 4">
    <name type="scientific">Pantoea anthophila</name>
    <dbReference type="NCBI Taxonomy" id="470931"/>
    <lineage>
        <taxon>Bacteria</taxon>
        <taxon>Pseudomonadati</taxon>
        <taxon>Pseudomonadota</taxon>
        <taxon>Gammaproteobacteria</taxon>
        <taxon>Enterobacterales</taxon>
        <taxon>Erwiniaceae</taxon>
        <taxon>Pantoea</taxon>
    </lineage>
</organism>
<evidence type="ECO:0008006" key="5">
    <source>
        <dbReference type="Google" id="ProtNLM"/>
    </source>
</evidence>
<feature type="signal peptide" evidence="2">
    <location>
        <begin position="1"/>
        <end position="25"/>
    </location>
</feature>
<proteinExistence type="predicted"/>